<dbReference type="RefSeq" id="WP_317791317.1">
    <property type="nucleotide sequence ID" value="NZ_AP028461.1"/>
</dbReference>
<keyword evidence="4" id="KW-1185">Reference proteome</keyword>
<gene>
    <name evidence="3" type="ORF">ACFQ5G_39890</name>
</gene>
<feature type="region of interest" description="Disordered" evidence="1">
    <location>
        <begin position="1"/>
        <end position="25"/>
    </location>
</feature>
<feature type="domain" description="DUF4132" evidence="2">
    <location>
        <begin position="982"/>
        <end position="1165"/>
    </location>
</feature>
<comment type="caution">
    <text evidence="3">The sequence shown here is derived from an EMBL/GenBank/DDBJ whole genome shotgun (WGS) entry which is preliminary data.</text>
</comment>
<dbReference type="EMBL" id="JBHTMK010000052">
    <property type="protein sequence ID" value="MFD1371530.1"/>
    <property type="molecule type" value="Genomic_DNA"/>
</dbReference>
<sequence length="1241" mass="134555">MSFELPEPWPTRLHPRRGGAGVRPVEPEPRAREVVDGQMRQLPGFVPGVIASEFTEPELREAATAWSAGDPTAPPVGAAVAAFAVRLLDWQEHVRYPWFADLWLAERGLRFAAEAAVELFSLILVAEGDRPPRRAIRRDGTETMGVRRRRPGDEQRTLALAFDPDLQVLLRVRAALAAAPDDLHAEIVDALAAYREHGPPRSGPPGQGPPGQRLPGRGFSERGLGAGGLQVRCATSVLVPSRVDWVEHDWAEALAEPGFNRAAMLLAAISTPEQAAAARGASGSLTVGWPGLNATVVDGLGPAAASGLLLDWFDRLPPTRTEPRRDLLALLAVLPGEETMRGLIDRLDQRHVREALTEAATRFPEPALRLLSAPSGKPQVTDLLSARVRADPSLAERVATTLPTAQAARIRACLSAAATVAPAPPEALPPLLADPPWRRRRKGPPVVLDLTAPEPPTTVEWKPGERAEWLSTPLDRPDDPVSAAGLGDRFVGAGRDTSAGAASADTKDWAGSAGTKDWAGVAGRLERGEVVGWREAAEFFVAGPEEVARPLLAEWKPVPEPGCEPWMRRIVARFEADALPLLRRLAFHDSMLSGPLMLPFVSPDIPWRMQVRLHDRGRTGQAARAWLDRQPGSAASRLMPRAFGPDGTARRSAQHTLVYMVATGHTEILREVADSYGPETRAAVEELVTIDPLAILPTRLPAIPKWFDPALLPPVRLRRPRPPATRSPEVVALTSSGSPRVASDVEGWDERDLVLPTERLGRPLPTERPGRASTTPQVASDAEGMAAVGDERDLVLPTESLRDLAMVFALHKPLEPYAGVEVVRAACEPEDLARFAWGLFEAWLAAGADGRQGWALDALGLVGDDEVVRRLTPLIMGWPGQSGHARAVTGLGVLADIGTEVALVHLHRIAERTRYAGLRSAAQRQIDQVAARMGLSTERLADRLVPDFGLDGDGGLTLDYGPRSFAVRFDEELKPCVVDSGGKVLKNLPKPGVRDDAELAPAAYQRFTVLKKDVRTVAADQIRRLERAMVTGRRWPEAEFRRFLIEHPLLRHPARRLLWGRFDASGVLVGAFRVAEDGTFADEHDEETRIAAGQVVGVVHPIDLGRTLPRWSEVFADYRIMQPFAQLGRETGTLTGEEAATGRLVRFEGLRVPTGAVLGLENRGWRRERPMDGGVQVQITVSPVGGVQFVLDLDPGIAVGAVDVFPEQTLGAVGFGVREAARNEVAVSEVIRDLEALTSTR</sequence>
<evidence type="ECO:0000313" key="3">
    <source>
        <dbReference type="EMBL" id="MFD1371530.1"/>
    </source>
</evidence>
<feature type="region of interest" description="Disordered" evidence="1">
    <location>
        <begin position="718"/>
        <end position="783"/>
    </location>
</feature>
<organism evidence="3 4">
    <name type="scientific">Actinoplanes sichuanensis</name>
    <dbReference type="NCBI Taxonomy" id="512349"/>
    <lineage>
        <taxon>Bacteria</taxon>
        <taxon>Bacillati</taxon>
        <taxon>Actinomycetota</taxon>
        <taxon>Actinomycetes</taxon>
        <taxon>Micromonosporales</taxon>
        <taxon>Micromonosporaceae</taxon>
        <taxon>Actinoplanes</taxon>
    </lineage>
</organism>
<protein>
    <submittedName>
        <fullName evidence="3">DUF4132 domain-containing protein</fullName>
    </submittedName>
</protein>
<evidence type="ECO:0000256" key="1">
    <source>
        <dbReference type="SAM" id="MobiDB-lite"/>
    </source>
</evidence>
<dbReference type="Pfam" id="PF13569">
    <property type="entry name" value="DUF4132"/>
    <property type="match status" value="1"/>
</dbReference>
<evidence type="ECO:0000259" key="2">
    <source>
        <dbReference type="Pfam" id="PF13569"/>
    </source>
</evidence>
<proteinExistence type="predicted"/>
<accession>A0ABW4AL09</accession>
<feature type="region of interest" description="Disordered" evidence="1">
    <location>
        <begin position="195"/>
        <end position="221"/>
    </location>
</feature>
<dbReference type="Proteomes" id="UP001597183">
    <property type="component" value="Unassembled WGS sequence"/>
</dbReference>
<dbReference type="InterPro" id="IPR025406">
    <property type="entry name" value="DUF4132"/>
</dbReference>
<name>A0ABW4AL09_9ACTN</name>
<reference evidence="4" key="1">
    <citation type="journal article" date="2019" name="Int. J. Syst. Evol. Microbiol.">
        <title>The Global Catalogue of Microorganisms (GCM) 10K type strain sequencing project: providing services to taxonomists for standard genome sequencing and annotation.</title>
        <authorList>
            <consortium name="The Broad Institute Genomics Platform"/>
            <consortium name="The Broad Institute Genome Sequencing Center for Infectious Disease"/>
            <person name="Wu L."/>
            <person name="Ma J."/>
        </authorList>
    </citation>
    <scope>NUCLEOTIDE SEQUENCE [LARGE SCALE GENOMIC DNA]</scope>
    <source>
        <strain evidence="4">CCM 7526</strain>
    </source>
</reference>
<evidence type="ECO:0000313" key="4">
    <source>
        <dbReference type="Proteomes" id="UP001597183"/>
    </source>
</evidence>